<dbReference type="Pfam" id="PF00567">
    <property type="entry name" value="TUDOR"/>
    <property type="match status" value="1"/>
</dbReference>
<dbReference type="Gene3D" id="2.40.50.90">
    <property type="match status" value="1"/>
</dbReference>
<dbReference type="FunFam" id="3.30.420.610:FF:000007">
    <property type="entry name" value="Tudor domain-containing protein 5"/>
    <property type="match status" value="1"/>
</dbReference>
<dbReference type="InterPro" id="IPR041966">
    <property type="entry name" value="LOTUS-like"/>
</dbReference>
<dbReference type="Ensembl" id="ENSMICT00000017589.3">
    <property type="protein sequence ID" value="ENSMICP00000016017.3"/>
    <property type="gene ID" value="ENSMICG00000017589.3"/>
</dbReference>
<evidence type="ECO:0000256" key="4">
    <source>
        <dbReference type="ARBA" id="ARBA00022473"/>
    </source>
</evidence>
<feature type="domain" description="HTH OST-type" evidence="13">
    <location>
        <begin position="295"/>
        <end position="369"/>
    </location>
</feature>
<keyword evidence="9" id="KW-0744">Spermatogenesis</keyword>
<dbReference type="InterPro" id="IPR002999">
    <property type="entry name" value="Tudor"/>
</dbReference>
<dbReference type="AlphaFoldDB" id="A0A8C5VD57"/>
<dbReference type="FunFam" id="3.30.420.610:FF:000011">
    <property type="entry name" value="tudor domain-containing protein 5 isoform X3"/>
    <property type="match status" value="1"/>
</dbReference>
<dbReference type="PANTHER" id="PTHR22948">
    <property type="entry name" value="TUDOR DOMAIN CONTAINING PROTEIN"/>
    <property type="match status" value="1"/>
</dbReference>
<keyword evidence="8" id="KW-0221">Differentiation</keyword>
<dbReference type="CDD" id="cd09985">
    <property type="entry name" value="LOTUS_1_TDRD5"/>
    <property type="match status" value="1"/>
</dbReference>
<keyword evidence="7" id="KW-0677">Repeat</keyword>
<keyword evidence="15" id="KW-1185">Reference proteome</keyword>
<comment type="subcellular location">
    <subcellularLocation>
        <location evidence="1">Cytoplasm</location>
    </subcellularLocation>
</comment>
<evidence type="ECO:0000259" key="12">
    <source>
        <dbReference type="PROSITE" id="PS50304"/>
    </source>
</evidence>
<reference evidence="14" key="1">
    <citation type="submission" date="2016-12" db="EMBL/GenBank/DDBJ databases">
        <title>Mouse lemur reference genome and diversity panel.</title>
        <authorList>
            <person name="Harris R."/>
            <person name="Larsen P."/>
            <person name="Liu Y."/>
            <person name="Hughes D.S."/>
            <person name="Murali S."/>
            <person name="Raveendran M."/>
            <person name="Korchina V."/>
            <person name="Wang M."/>
            <person name="Jhangiani S."/>
            <person name="Bandaranaike D."/>
            <person name="Bellair M."/>
            <person name="Blankenburg K."/>
            <person name="Chao H."/>
            <person name="Dahdouli M."/>
            <person name="Dinh H."/>
            <person name="Doddapaneni H."/>
            <person name="English A."/>
            <person name="Firestine M."/>
            <person name="Gnanaolivu R."/>
            <person name="Gross S."/>
            <person name="Hernandez B."/>
            <person name="Javaid M."/>
            <person name="Jayaseelan J."/>
            <person name="Jones J."/>
            <person name="Khan Z."/>
            <person name="Kovar C."/>
            <person name="Kurapati P."/>
            <person name="Le B."/>
            <person name="Lee S."/>
            <person name="Li M."/>
            <person name="Mathew T."/>
            <person name="Narasimhan A."/>
            <person name="Ngo D."/>
            <person name="Nguyen L."/>
            <person name="Okwuonu G."/>
            <person name="Ongeri F."/>
            <person name="Osuji N."/>
            <person name="Pu L.-L."/>
            <person name="Puazo M."/>
            <person name="Quiroz J."/>
            <person name="Raj R."/>
            <person name="Rajbhandari K."/>
            <person name="Reid J.G."/>
            <person name="Santibanez J."/>
            <person name="Sexton D."/>
            <person name="Skinner E."/>
            <person name="Vee V."/>
            <person name="Weissenberger G."/>
            <person name="Wu Y."/>
            <person name="Xin Y."/>
            <person name="Han Y."/>
            <person name="Campbell C."/>
            <person name="Brown A."/>
            <person name="Sullivan B."/>
            <person name="Shelton J."/>
            <person name="Brown S."/>
            <person name="Dudchenko O."/>
            <person name="Machol I."/>
            <person name="Durand N."/>
            <person name="Shamim M."/>
            <person name="Lieberman A."/>
            <person name="Muzny D.M."/>
            <person name="Richards S."/>
            <person name="Yoder A."/>
            <person name="Worley K.C."/>
            <person name="Rogers J."/>
            <person name="Gibbs R.A."/>
        </authorList>
    </citation>
    <scope>NUCLEOTIDE SEQUENCE [LARGE SCALE GENOMIC DNA]</scope>
</reference>
<name>A0A8C5VD57_MICMU</name>
<dbReference type="EMBL" id="ABDC03003437">
    <property type="status" value="NOT_ANNOTATED_CDS"/>
    <property type="molecule type" value="Genomic_DNA"/>
</dbReference>
<sequence>MSEQERIQECLRKEIRSLLISTKDGLTPQQLEKEYLLMVGSHLPLRVLGYRSTMELVLDMPDVVSVCPCVDGTVILKAIPDESTKGIASLVAKQRSSHKVQSSMQKGRASVCSGASSRRRVPYRGRVPPILPAVVKSELKDLLALSPVLLSDFEKAFAKRFGRSFQYVQYGFLSMFEVLNAASDIISVEQTRAGSLLTLKKSVPEDKQRGWSAGKIFTQPLRMKQGSYSTGFPVAKARFSQPTSNMGPPKQILNMEKTAKLNVVETSRLNHTAKLNQLENTFKSVIAQIGPGGTINPELKHKIKFVVSKFPEGLFISKLLREFEVTFKEQLSPKKLGFLNVTELVGALSDILHVEFREGEQDLIVFDADMKPLPPVQSDKKIEAKANVSSPPRNSLSTAAIKETSWDFPSKNHKEPQQKIYKKPNLVVKPLQLQLEINKSQLNPMANHDIPPDAVRDKKLCRLPPLDTSTLVGVFVEYIISPSQFYIRIYSRDSSELLEDMMIEMRRCYSNQLVSDRYVMPEYFIQPGHLCCVRISEDKWWYRVIIHRVLGKQEVEVFYPDFGNTGTVQKSSLRFLKCCYTKLPAQAIPCSLAWVRPIEEHWTCRAILQFQKLCGLKPLVGVVDEYVDGILNIFLCDTSSNEDIYFHHVLRTEGHAIVCRENVPSKGFRELNPLALYTKSSGGPEDVVLTELGYPSQQHYFNEDRKISPQSKESELHTLDDIPTGMPCLESVTIGDDIWDENWLPLQAKMGNRDDAASHLFTSRLGGKKQYPSCEEMPQKDWCFSTSKDMWDDSWQSSGSVNGMKVEVQKPEGLGSQEKNTGATRIQKQPNSKGSSDSSTLPKLEEFCIPLIQSQQSAEGGQFEPNNIQTQPNQIELSTAVLDSTPAVVDPPEKQSGSVESSPGSLKNEDFSSSHAVTVFKDQSQGAMDQLSLILSPEHQISQKLYIPRSTATAALGAAARLAMSRSLLHWYPSVKRMEA</sequence>
<dbReference type="GO" id="GO:0007283">
    <property type="term" value="P:spermatogenesis"/>
    <property type="evidence" value="ECO:0007669"/>
    <property type="project" value="UniProtKB-KW"/>
</dbReference>
<comment type="function">
    <text evidence="10">Required during spermiogenesis to participate in the repression transposable elements and prevent their mobilization, which is essential for the germline integrity. Probably acts via the piRNA metabolic process, which mediates the repression of transposable elements during meiosis by forming complexes composed of piRNAs and Piwi proteins and govern the methylation and subsequent repression of transposons. Required for chromatoid body (CB) assembly.</text>
</comment>
<dbReference type="GO" id="GO:0007281">
    <property type="term" value="P:germ cell development"/>
    <property type="evidence" value="ECO:0007669"/>
    <property type="project" value="InterPro"/>
</dbReference>
<dbReference type="GO" id="GO:0005737">
    <property type="term" value="C:cytoplasm"/>
    <property type="evidence" value="ECO:0007669"/>
    <property type="project" value="UniProtKB-SubCell"/>
</dbReference>
<dbReference type="PROSITE" id="PS50304">
    <property type="entry name" value="TUDOR"/>
    <property type="match status" value="1"/>
</dbReference>
<feature type="compositionally biased region" description="Polar residues" evidence="11">
    <location>
        <begin position="817"/>
        <end position="840"/>
    </location>
</feature>
<dbReference type="PANTHER" id="PTHR22948:SF19">
    <property type="entry name" value="TUDOR DOMAIN-CONTAINING PROTEIN 5"/>
    <property type="match status" value="1"/>
</dbReference>
<comment type="similarity">
    <text evidence="2">Belongs to the TDRD5 family.</text>
</comment>
<evidence type="ECO:0000313" key="14">
    <source>
        <dbReference type="Ensembl" id="ENSMICP00000016017.3"/>
    </source>
</evidence>
<dbReference type="InterPro" id="IPR025605">
    <property type="entry name" value="OST-HTH/LOTUS_dom"/>
</dbReference>
<feature type="region of interest" description="Disordered" evidence="11">
    <location>
        <begin position="811"/>
        <end position="840"/>
    </location>
</feature>
<dbReference type="FunFam" id="3.30.420.610:FF:000005">
    <property type="entry name" value="Tudor domain-containing protein 5"/>
    <property type="match status" value="1"/>
</dbReference>
<proteinExistence type="inferred from homology"/>
<dbReference type="Gene3D" id="3.30.420.610">
    <property type="entry name" value="LOTUS domain-like"/>
    <property type="match status" value="3"/>
</dbReference>
<evidence type="ECO:0000256" key="8">
    <source>
        <dbReference type="ARBA" id="ARBA00022782"/>
    </source>
</evidence>
<reference evidence="14" key="3">
    <citation type="submission" date="2025-09" db="UniProtKB">
        <authorList>
            <consortium name="Ensembl"/>
        </authorList>
    </citation>
    <scope>IDENTIFICATION</scope>
</reference>
<dbReference type="EMBL" id="ABDC03003435">
    <property type="status" value="NOT_ANNOTATED_CDS"/>
    <property type="molecule type" value="Genomic_DNA"/>
</dbReference>
<dbReference type="Gene3D" id="2.30.30.140">
    <property type="match status" value="1"/>
</dbReference>
<evidence type="ECO:0000256" key="7">
    <source>
        <dbReference type="ARBA" id="ARBA00022737"/>
    </source>
</evidence>
<keyword evidence="5" id="KW-0963">Cytoplasm</keyword>
<evidence type="ECO:0000256" key="9">
    <source>
        <dbReference type="ARBA" id="ARBA00022871"/>
    </source>
</evidence>
<dbReference type="PROSITE" id="PS51644">
    <property type="entry name" value="HTH_OST"/>
    <property type="match status" value="3"/>
</dbReference>
<gene>
    <name evidence="14" type="primary">TDRD5</name>
</gene>
<evidence type="ECO:0000256" key="10">
    <source>
        <dbReference type="ARBA" id="ARBA00025363"/>
    </source>
</evidence>
<evidence type="ECO:0000256" key="2">
    <source>
        <dbReference type="ARBA" id="ARBA00010384"/>
    </source>
</evidence>
<evidence type="ECO:0000313" key="15">
    <source>
        <dbReference type="Proteomes" id="UP000694394"/>
    </source>
</evidence>
<feature type="region of interest" description="Disordered" evidence="11">
    <location>
        <begin position="886"/>
        <end position="910"/>
    </location>
</feature>
<dbReference type="InterPro" id="IPR050621">
    <property type="entry name" value="Tudor_domain_containing"/>
</dbReference>
<evidence type="ECO:0000259" key="13">
    <source>
        <dbReference type="PROSITE" id="PS51644"/>
    </source>
</evidence>
<evidence type="ECO:0000256" key="3">
    <source>
        <dbReference type="ARBA" id="ARBA00013420"/>
    </source>
</evidence>
<evidence type="ECO:0000256" key="6">
    <source>
        <dbReference type="ARBA" id="ARBA00022553"/>
    </source>
</evidence>
<evidence type="ECO:0000256" key="1">
    <source>
        <dbReference type="ARBA" id="ARBA00004496"/>
    </source>
</evidence>
<feature type="compositionally biased region" description="Polar residues" evidence="11">
    <location>
        <begin position="895"/>
        <end position="906"/>
    </location>
</feature>
<evidence type="ECO:0000256" key="11">
    <source>
        <dbReference type="SAM" id="MobiDB-lite"/>
    </source>
</evidence>
<dbReference type="SMART" id="SM00333">
    <property type="entry name" value="TUDOR"/>
    <property type="match status" value="1"/>
</dbReference>
<dbReference type="SUPFAM" id="SSF63748">
    <property type="entry name" value="Tudor/PWWP/MBT"/>
    <property type="match status" value="1"/>
</dbReference>
<dbReference type="InterPro" id="IPR037982">
    <property type="entry name" value="TDRD5_LOTUS_2"/>
</dbReference>
<protein>
    <recommendedName>
        <fullName evidence="3">Tudor domain-containing protein 5</fullName>
    </recommendedName>
</protein>
<dbReference type="CDD" id="cd09975">
    <property type="entry name" value="LOTUS_2_TDRD5"/>
    <property type="match status" value="1"/>
</dbReference>
<evidence type="ECO:0000256" key="5">
    <source>
        <dbReference type="ARBA" id="ARBA00022490"/>
    </source>
</evidence>
<reference evidence="14" key="2">
    <citation type="submission" date="2025-08" db="UniProtKB">
        <authorList>
            <consortium name="Ensembl"/>
        </authorList>
    </citation>
    <scope>IDENTIFICATION</scope>
</reference>
<accession>A0A8C5VD57</accession>
<dbReference type="CDD" id="cd20419">
    <property type="entry name" value="Tudor_TDRD5"/>
    <property type="match status" value="1"/>
</dbReference>
<dbReference type="InterPro" id="IPR035437">
    <property type="entry name" value="SNase_OB-fold_sf"/>
</dbReference>
<dbReference type="EMBL" id="ABDC03003436">
    <property type="status" value="NOT_ANNOTATED_CDS"/>
    <property type="molecule type" value="Genomic_DNA"/>
</dbReference>
<dbReference type="CDD" id="cd09976">
    <property type="entry name" value="LOTUS_3_TDRD5"/>
    <property type="match status" value="1"/>
</dbReference>
<feature type="domain" description="Tudor" evidence="12">
    <location>
        <begin position="524"/>
        <end position="583"/>
    </location>
</feature>
<dbReference type="FunFam" id="2.30.30.140:FF:000051">
    <property type="entry name" value="Tudor domain-containing protein 5"/>
    <property type="match status" value="1"/>
</dbReference>
<dbReference type="Proteomes" id="UP000694394">
    <property type="component" value="Chromosome 2"/>
</dbReference>
<dbReference type="GeneTree" id="ENSGT00940000159902"/>
<feature type="domain" description="HTH OST-type" evidence="13">
    <location>
        <begin position="7"/>
        <end position="80"/>
    </location>
</feature>
<dbReference type="Pfam" id="PF12872">
    <property type="entry name" value="OST-HTH"/>
    <property type="match status" value="3"/>
</dbReference>
<keyword evidence="4" id="KW-0217">Developmental protein</keyword>
<keyword evidence="6" id="KW-0597">Phosphoprotein</keyword>
<organism evidence="14 15">
    <name type="scientific">Microcebus murinus</name>
    <name type="common">Gray mouse lemur</name>
    <name type="synonym">Lemur murinus</name>
    <dbReference type="NCBI Taxonomy" id="30608"/>
    <lineage>
        <taxon>Eukaryota</taxon>
        <taxon>Metazoa</taxon>
        <taxon>Chordata</taxon>
        <taxon>Craniata</taxon>
        <taxon>Vertebrata</taxon>
        <taxon>Euteleostomi</taxon>
        <taxon>Mammalia</taxon>
        <taxon>Eutheria</taxon>
        <taxon>Euarchontoglires</taxon>
        <taxon>Primates</taxon>
        <taxon>Strepsirrhini</taxon>
        <taxon>Lemuriformes</taxon>
        <taxon>Cheirogaleidae</taxon>
        <taxon>Microcebus</taxon>
    </lineage>
</organism>
<feature type="domain" description="HTH OST-type" evidence="13">
    <location>
        <begin position="127"/>
        <end position="202"/>
    </location>
</feature>